<comment type="subcellular location">
    <subcellularLocation>
        <location evidence="1">Cell membrane</location>
        <topology evidence="1">Multi-pass membrane protein</topology>
    </subcellularLocation>
</comment>
<evidence type="ECO:0000313" key="14">
    <source>
        <dbReference type="EMBL" id="RUT37896.1"/>
    </source>
</evidence>
<dbReference type="OrthoDB" id="9776552at2"/>
<dbReference type="InterPro" id="IPR050640">
    <property type="entry name" value="Bact_2-comp_sensor_kinase"/>
</dbReference>
<keyword evidence="3" id="KW-0597">Phosphoprotein</keyword>
<feature type="domain" description="HAMP" evidence="13">
    <location>
        <begin position="335"/>
        <end position="387"/>
    </location>
</feature>
<evidence type="ECO:0000256" key="9">
    <source>
        <dbReference type="ARBA" id="ARBA00022989"/>
    </source>
</evidence>
<keyword evidence="11 12" id="KW-0472">Membrane</keyword>
<evidence type="ECO:0000256" key="11">
    <source>
        <dbReference type="ARBA" id="ARBA00023136"/>
    </source>
</evidence>
<keyword evidence="9 12" id="KW-1133">Transmembrane helix</keyword>
<name>A0A3S1DCD7_9BACL</name>
<evidence type="ECO:0000256" key="3">
    <source>
        <dbReference type="ARBA" id="ARBA00022553"/>
    </source>
</evidence>
<organism evidence="14 15">
    <name type="scientific">Paenibacillus anaericanus</name>
    <dbReference type="NCBI Taxonomy" id="170367"/>
    <lineage>
        <taxon>Bacteria</taxon>
        <taxon>Bacillati</taxon>
        <taxon>Bacillota</taxon>
        <taxon>Bacilli</taxon>
        <taxon>Bacillales</taxon>
        <taxon>Paenibacillaceae</taxon>
        <taxon>Paenibacillus</taxon>
    </lineage>
</organism>
<evidence type="ECO:0000256" key="10">
    <source>
        <dbReference type="ARBA" id="ARBA00023012"/>
    </source>
</evidence>
<dbReference type="Pfam" id="PF06580">
    <property type="entry name" value="His_kinase"/>
    <property type="match status" value="1"/>
</dbReference>
<evidence type="ECO:0000259" key="13">
    <source>
        <dbReference type="PROSITE" id="PS50885"/>
    </source>
</evidence>
<keyword evidence="7" id="KW-0418">Kinase</keyword>
<evidence type="ECO:0000256" key="1">
    <source>
        <dbReference type="ARBA" id="ARBA00004651"/>
    </source>
</evidence>
<evidence type="ECO:0000256" key="6">
    <source>
        <dbReference type="ARBA" id="ARBA00022741"/>
    </source>
</evidence>
<dbReference type="EMBL" id="RZNY01000066">
    <property type="protein sequence ID" value="RUT37896.1"/>
    <property type="molecule type" value="Genomic_DNA"/>
</dbReference>
<keyword evidence="15" id="KW-1185">Reference proteome</keyword>
<keyword evidence="2" id="KW-1003">Cell membrane</keyword>
<evidence type="ECO:0000256" key="5">
    <source>
        <dbReference type="ARBA" id="ARBA00022692"/>
    </source>
</evidence>
<dbReference type="AlphaFoldDB" id="A0A3S1DCD7"/>
<dbReference type="CDD" id="cd06225">
    <property type="entry name" value="HAMP"/>
    <property type="match status" value="1"/>
</dbReference>
<dbReference type="InterPro" id="IPR036890">
    <property type="entry name" value="HATPase_C_sf"/>
</dbReference>
<dbReference type="GO" id="GO:0005524">
    <property type="term" value="F:ATP binding"/>
    <property type="evidence" value="ECO:0007669"/>
    <property type="project" value="UniProtKB-KW"/>
</dbReference>
<gene>
    <name evidence="14" type="ORF">EJP82_27585</name>
</gene>
<evidence type="ECO:0000256" key="4">
    <source>
        <dbReference type="ARBA" id="ARBA00022679"/>
    </source>
</evidence>
<dbReference type="RefSeq" id="WP_127195271.1">
    <property type="nucleotide sequence ID" value="NZ_RZNY01000066.1"/>
</dbReference>
<evidence type="ECO:0000256" key="8">
    <source>
        <dbReference type="ARBA" id="ARBA00022840"/>
    </source>
</evidence>
<dbReference type="SUPFAM" id="SSF158472">
    <property type="entry name" value="HAMP domain-like"/>
    <property type="match status" value="1"/>
</dbReference>
<keyword evidence="5 12" id="KW-0812">Transmembrane</keyword>
<dbReference type="InterPro" id="IPR010559">
    <property type="entry name" value="Sig_transdc_His_kin_internal"/>
</dbReference>
<dbReference type="GO" id="GO:0000155">
    <property type="term" value="F:phosphorelay sensor kinase activity"/>
    <property type="evidence" value="ECO:0007669"/>
    <property type="project" value="InterPro"/>
</dbReference>
<keyword evidence="6" id="KW-0547">Nucleotide-binding</keyword>
<dbReference type="Gene3D" id="3.30.565.10">
    <property type="entry name" value="Histidine kinase-like ATPase, C-terminal domain"/>
    <property type="match status" value="1"/>
</dbReference>
<feature type="transmembrane region" description="Helical" evidence="12">
    <location>
        <begin position="315"/>
        <end position="334"/>
    </location>
</feature>
<dbReference type="Pfam" id="PF00672">
    <property type="entry name" value="HAMP"/>
    <property type="match status" value="1"/>
</dbReference>
<proteinExistence type="predicted"/>
<keyword evidence="8" id="KW-0067">ATP-binding</keyword>
<feature type="transmembrane region" description="Helical" evidence="12">
    <location>
        <begin position="21"/>
        <end position="42"/>
    </location>
</feature>
<evidence type="ECO:0000313" key="15">
    <source>
        <dbReference type="Proteomes" id="UP000279446"/>
    </source>
</evidence>
<comment type="caution">
    <text evidence="14">The sequence shown here is derived from an EMBL/GenBank/DDBJ whole genome shotgun (WGS) entry which is preliminary data.</text>
</comment>
<dbReference type="PANTHER" id="PTHR34220">
    <property type="entry name" value="SENSOR HISTIDINE KINASE YPDA"/>
    <property type="match status" value="1"/>
</dbReference>
<dbReference type="InterPro" id="IPR003660">
    <property type="entry name" value="HAMP_dom"/>
</dbReference>
<evidence type="ECO:0000256" key="12">
    <source>
        <dbReference type="SAM" id="Phobius"/>
    </source>
</evidence>
<accession>A0A3S1DCD7</accession>
<dbReference type="Proteomes" id="UP000279446">
    <property type="component" value="Unassembled WGS sequence"/>
</dbReference>
<dbReference type="Pfam" id="PF02518">
    <property type="entry name" value="HATPase_c"/>
    <property type="match status" value="1"/>
</dbReference>
<dbReference type="PANTHER" id="PTHR34220:SF11">
    <property type="entry name" value="SENSOR PROTEIN KINASE HPTS"/>
    <property type="match status" value="1"/>
</dbReference>
<dbReference type="PROSITE" id="PS50096">
    <property type="entry name" value="IQ"/>
    <property type="match status" value="1"/>
</dbReference>
<sequence length="608" mass="70197">MSRIRRFYRNHLKRKMFNKIILLYSGVMMVLFVVAATMVYQYQLQRVIHEERDANQKTAQVLSFYLGTQNENIQRTIQQIYGNASVSADMIYFLNHSYGDYLEYRLDQFTRPGVQRTSSFSEFYKSYMRNETGVSSISIYSYPKQFYTSISRDNQQLIYEEGSRSYWEDWFIQRKLHPWNSVEKDSHSGVVGKASNLYSYSRELQDPETLEKIGMLNIEFDSADISAWLQSRAPVMNGRVLVMTAQGTVIFDSNNEYFGKVYPYQSELQNTGDWVELDEPSKVNILNIGNDGLSVVGIVSKSEINASMDTLRSQLFIATILFIIVSFAITTTMMRRYSKKVQRIIRSMNRIGDGDISTRIKLHGEDELQQISQRFNDMCDRIELYIDKMYTSELKQKHAELVALQSQIQPHFLYNTLESIRMKAYSMGAKDVGKMIYSLSVMFKSMVKKRTIVTLGEEIEMCSLYLELFQIRYEGRLQVDIHMDEDVVECSILKLLVQPIIENYTIHGFRSLEDNNCISLYVVRNEGGISIIVTDNGRGISRAKLDEINTMLAKSSQAPDKNNQSIGLINVHERIQMTYGDQYGITIQSEDGIGTKVVIEIPALREGY</sequence>
<dbReference type="InterPro" id="IPR003594">
    <property type="entry name" value="HATPase_dom"/>
</dbReference>
<dbReference type="PROSITE" id="PS50885">
    <property type="entry name" value="HAMP"/>
    <property type="match status" value="1"/>
</dbReference>
<evidence type="ECO:0000256" key="7">
    <source>
        <dbReference type="ARBA" id="ARBA00022777"/>
    </source>
</evidence>
<keyword evidence="4" id="KW-0808">Transferase</keyword>
<dbReference type="SUPFAM" id="SSF55874">
    <property type="entry name" value="ATPase domain of HSP90 chaperone/DNA topoisomerase II/histidine kinase"/>
    <property type="match status" value="1"/>
</dbReference>
<dbReference type="Gene3D" id="6.10.340.10">
    <property type="match status" value="1"/>
</dbReference>
<evidence type="ECO:0000256" key="2">
    <source>
        <dbReference type="ARBA" id="ARBA00022475"/>
    </source>
</evidence>
<dbReference type="GO" id="GO:0005886">
    <property type="term" value="C:plasma membrane"/>
    <property type="evidence" value="ECO:0007669"/>
    <property type="project" value="UniProtKB-SubCell"/>
</dbReference>
<reference evidence="14 15" key="1">
    <citation type="submission" date="2018-12" db="EMBL/GenBank/DDBJ databases">
        <authorList>
            <person name="Sun L."/>
            <person name="Chen Z."/>
        </authorList>
    </citation>
    <scope>NUCLEOTIDE SEQUENCE [LARGE SCALE GENOMIC DNA]</scope>
    <source>
        <strain evidence="14 15">DSM 15890</strain>
    </source>
</reference>
<dbReference type="SMART" id="SM00304">
    <property type="entry name" value="HAMP"/>
    <property type="match status" value="1"/>
</dbReference>
<keyword evidence="10" id="KW-0902">Two-component regulatory system</keyword>
<protein>
    <submittedName>
        <fullName evidence="14">HAMP domain-containing protein</fullName>
    </submittedName>
</protein>